<evidence type="ECO:0000313" key="2">
    <source>
        <dbReference type="EMBL" id="QEM81673.1"/>
    </source>
</evidence>
<keyword evidence="1" id="KW-0175">Coiled coil</keyword>
<keyword evidence="3" id="KW-1185">Reference proteome</keyword>
<feature type="coiled-coil region" evidence="1">
    <location>
        <begin position="26"/>
        <end position="53"/>
    </location>
</feature>
<protein>
    <submittedName>
        <fullName evidence="2">Uncharacterized protein</fullName>
    </submittedName>
</protein>
<name>A0A5C1NGB1_9GAMM</name>
<dbReference type="EMBL" id="CP038437">
    <property type="protein sequence ID" value="QEM81673.1"/>
    <property type="molecule type" value="Genomic_DNA"/>
</dbReference>
<dbReference type="AlphaFoldDB" id="A0A5C1NGB1"/>
<sequence length="65" mass="7223">MNNYEIHDLASEMAESHSAYKLAREVLKLRETVAGLEAERDALTVRCEQLQDAIGKVFGNSKSNA</sequence>
<evidence type="ECO:0000313" key="3">
    <source>
        <dbReference type="Proteomes" id="UP000324285"/>
    </source>
</evidence>
<dbReference type="Proteomes" id="UP000324285">
    <property type="component" value="Chromosome"/>
</dbReference>
<proteinExistence type="predicted"/>
<accession>A0A5C1NGB1</accession>
<evidence type="ECO:0000256" key="1">
    <source>
        <dbReference type="SAM" id="Coils"/>
    </source>
</evidence>
<reference evidence="2" key="1">
    <citation type="submission" date="2021-02" db="EMBL/GenBank/DDBJ databases">
        <title>Strain Y2R2, a novel species of the genus Halomonas.</title>
        <authorList>
            <person name="Huang H."/>
        </authorList>
    </citation>
    <scope>NUCLEOTIDE SEQUENCE</scope>
    <source>
        <strain evidence="2">Y2R2</strain>
    </source>
</reference>
<dbReference type="RefSeq" id="WP_149284684.1">
    <property type="nucleotide sequence ID" value="NZ_CP038437.2"/>
</dbReference>
<dbReference type="KEGG" id="hbh:E4T21_09040"/>
<gene>
    <name evidence="2" type="ORF">E4T21_09040</name>
</gene>
<organism evidence="2 3">
    <name type="scientific">Halomonas binhaiensis</name>
    <dbReference type="NCBI Taxonomy" id="2562282"/>
    <lineage>
        <taxon>Bacteria</taxon>
        <taxon>Pseudomonadati</taxon>
        <taxon>Pseudomonadota</taxon>
        <taxon>Gammaproteobacteria</taxon>
        <taxon>Oceanospirillales</taxon>
        <taxon>Halomonadaceae</taxon>
        <taxon>Halomonas</taxon>
    </lineage>
</organism>